<evidence type="ECO:0000256" key="3">
    <source>
        <dbReference type="PROSITE-ProRule" id="PRU00221"/>
    </source>
</evidence>
<dbReference type="InterPro" id="IPR050349">
    <property type="entry name" value="WD_LIS1/nudF_dynein_reg"/>
</dbReference>
<feature type="region of interest" description="Disordered" evidence="4">
    <location>
        <begin position="617"/>
        <end position="699"/>
    </location>
</feature>
<dbReference type="EnsemblFungi" id="FOXG_06634T0">
    <property type="protein sequence ID" value="FOXG_06634P0"/>
    <property type="gene ID" value="FOXG_06634"/>
</dbReference>
<feature type="domain" description="Nephrocystin 3-like N-terminal" evidence="5">
    <location>
        <begin position="993"/>
        <end position="1101"/>
    </location>
</feature>
<proteinExistence type="predicted"/>
<protein>
    <recommendedName>
        <fullName evidence="5">Nephrocystin 3-like N-terminal domain-containing protein</fullName>
    </recommendedName>
</protein>
<evidence type="ECO:0000313" key="6">
    <source>
        <dbReference type="EnsemblFungi" id="FOXG_06634P0"/>
    </source>
</evidence>
<feature type="repeat" description="WD" evidence="3">
    <location>
        <begin position="1489"/>
        <end position="1530"/>
    </location>
</feature>
<dbReference type="InterPro" id="IPR001680">
    <property type="entry name" value="WD40_rpt"/>
</dbReference>
<dbReference type="PANTHER" id="PTHR44129">
    <property type="entry name" value="WD REPEAT-CONTAINING PROTEIN POP1"/>
    <property type="match status" value="1"/>
</dbReference>
<feature type="compositionally biased region" description="Low complexity" evidence="4">
    <location>
        <begin position="650"/>
        <end position="662"/>
    </location>
</feature>
<dbReference type="Pfam" id="PF00400">
    <property type="entry name" value="WD40"/>
    <property type="match status" value="2"/>
</dbReference>
<feature type="repeat" description="WD" evidence="3">
    <location>
        <begin position="1615"/>
        <end position="1656"/>
    </location>
</feature>
<feature type="repeat" description="WD" evidence="3">
    <location>
        <begin position="1573"/>
        <end position="1614"/>
    </location>
</feature>
<dbReference type="Pfam" id="PF25173">
    <property type="entry name" value="Beta-prop_WDR3_1st"/>
    <property type="match status" value="1"/>
</dbReference>
<dbReference type="InterPro" id="IPR056884">
    <property type="entry name" value="NPHP3-like_N"/>
</dbReference>
<evidence type="ECO:0000259" key="5">
    <source>
        <dbReference type="Pfam" id="PF24883"/>
    </source>
</evidence>
<dbReference type="InterPro" id="IPR019775">
    <property type="entry name" value="WD40_repeat_CS"/>
</dbReference>
<dbReference type="Pfam" id="PF24883">
    <property type="entry name" value="NPHP3_N"/>
    <property type="match status" value="1"/>
</dbReference>
<accession>A0A0D2XRN2</accession>
<evidence type="ECO:0000256" key="4">
    <source>
        <dbReference type="SAM" id="MobiDB-lite"/>
    </source>
</evidence>
<dbReference type="PROSITE" id="PS00678">
    <property type="entry name" value="WD_REPEATS_1"/>
    <property type="match status" value="4"/>
</dbReference>
<organism evidence="6 7">
    <name type="scientific">Fusarium oxysporum (strain Fo5176)</name>
    <name type="common">Fusarium vascular wilt</name>
    <dbReference type="NCBI Taxonomy" id="660025"/>
    <lineage>
        <taxon>Eukaryota</taxon>
        <taxon>Fungi</taxon>
        <taxon>Dikarya</taxon>
        <taxon>Ascomycota</taxon>
        <taxon>Pezizomycotina</taxon>
        <taxon>Sordariomycetes</taxon>
        <taxon>Hypocreomycetidae</taxon>
        <taxon>Hypocreales</taxon>
        <taxon>Nectriaceae</taxon>
        <taxon>Fusarium</taxon>
        <taxon>Fusarium oxysporum species complex</taxon>
    </lineage>
</organism>
<evidence type="ECO:0000256" key="2">
    <source>
        <dbReference type="ARBA" id="ARBA00022737"/>
    </source>
</evidence>
<keyword evidence="2" id="KW-0677">Repeat</keyword>
<reference evidence="7" key="1">
    <citation type="journal article" date="2012" name="Mol. Plant Microbe Interact.">
        <title>A highly conserved effector in Fusarium oxysporum is required for full virulence on Arabidopsis.</title>
        <authorList>
            <person name="Thatcher L.F."/>
            <person name="Gardiner D.M."/>
            <person name="Kazan K."/>
            <person name="Manners J."/>
        </authorList>
    </citation>
    <scope>NUCLEOTIDE SEQUENCE [LARGE SCALE GENOMIC DNA]</scope>
    <source>
        <strain evidence="7">Fo5176</strain>
    </source>
</reference>
<reference evidence="6" key="2">
    <citation type="submission" date="2025-08" db="UniProtKB">
        <authorList>
            <consortium name="EnsemblFungi"/>
        </authorList>
    </citation>
    <scope>IDENTIFICATION</scope>
    <source>
        <strain evidence="6">4287 / CBS 123668 / FGSC 9935 / NRRL 34936</strain>
    </source>
</reference>
<dbReference type="PRINTS" id="PR00320">
    <property type="entry name" value="GPROTEINBRPT"/>
</dbReference>
<feature type="repeat" description="WD" evidence="3">
    <location>
        <begin position="1657"/>
        <end position="1698"/>
    </location>
</feature>
<evidence type="ECO:0000256" key="1">
    <source>
        <dbReference type="ARBA" id="ARBA00022574"/>
    </source>
</evidence>
<dbReference type="PROSITE" id="PS50082">
    <property type="entry name" value="WD_REPEATS_2"/>
    <property type="match status" value="6"/>
</dbReference>
<dbReference type="Proteomes" id="UP000002489">
    <property type="component" value="Unassembled WGS sequence"/>
</dbReference>
<keyword evidence="1 3" id="KW-0853">WD repeat</keyword>
<dbReference type="InterPro" id="IPR020472">
    <property type="entry name" value="WD40_PAC1"/>
</dbReference>
<feature type="compositionally biased region" description="Basic and acidic residues" evidence="4">
    <location>
        <begin position="619"/>
        <end position="629"/>
    </location>
</feature>
<dbReference type="InterPro" id="IPR015943">
    <property type="entry name" value="WD40/YVTN_repeat-like_dom_sf"/>
</dbReference>
<feature type="repeat" description="WD" evidence="3">
    <location>
        <begin position="1531"/>
        <end position="1572"/>
    </location>
</feature>
<dbReference type="STRING" id="426428.A0A0D2XRN2"/>
<name>A0A0D2XRN2_FUSOF</name>
<sequence length="1850" mass="208069">MEFRFVDEHDPVALRRRRLQAQRTQRFRQRRKEEQYIEPSIYQAESSQTVDQTAADNVQTALGNDLLADTEESGHDTISPGELLITSSQEDGNLVTIDTGPDYYDEEIVGADSTDEQEDQMEPRSPDVFAGIQTGRPHDNTWNDLQYATQKFIQQYLVGVHSCGAQEHRESLAAHIEAEGASNHHGIANLFPRSVPHTLDKQYFLETQTCSETPGLSPTQWQELFSGHTPGQFEGKPKQACLHAENSRPTPPGVSFDIDSILGFMTSPATAIHGIRFYSAPQYGQNISTDVHLTLDRLDPDPERPRLIPSRLKDVPHFIFARAEGADFITFHLFFPHLPCSRDFNRLTDEQLSRWFDDIFYPAVRQVYDVDRLQHLPASYRHALATCRAPQVENHLFEAPSRQAQLRMSYFLPPQGMQQLWDHVLTAVCQPGYQDFRDPELYMEAKCTKLFFKYPDAPSDLLEVMNSFDCKLHRILDFSHMRSDRFYIDVGKETCPMPNGVSSPEPQTYLWRRCCIRHHLGQLYDGNIPKSGQNFYHESMLRDAGGMTTLTPVRSRLRRGGILYDQMYSLTKEIVDAARTYPFQNPDLRHLALDPQFAMLKKRLRIGRMSPQRLVEGLTRLRDHFSTRDRSRKKRNPAEQSFPSDHADAQVQPQPQSQQLSSTAVHSTAITATPSQNVPVQTEANEADTQSEGKPSSKSDLWDKALAHLSESEYDRDIVVIVKAFAENSIGDNATADGRSSSTEDLAKDISERMAQAIQDRQHSSEQREWKVTIGDKEYSVRGLVDKTVNILNKFVGVGDVAVSFDPVHAALPWAAVRFVLVCDTYRRIYMARDPALRPPADILDLLETSIVQTYATSLLFLGFAIHLQGSRSRTVSAPFKMNEVESYIESLQESGDQLSQAADNCEKNCSLQNRAGVKELLSYAKESHQIMQAHSVLLMDIHQRMVFDKLRTAEGAAYDSHANEHEARCHPQTRVDLLAQIYQWAGDPDSEGDRGKAARFFPTIATQLVRRLPFLMPHIQDAIETDPCIGEMAVSKQFEKLIRLPLTKIPSSPQNPSTVVIVIDALDECNQEKDIQAIVSLLPQVKQITSVHLKFFVTSRPEIPVYVEFRRIREPYKDFILHLVDEPTVEHDITAFLNSKLTEIRNGYNIHPLGGQPLPESWPSSTEIHDLVKMAVPLFIFAATACQQIQKGKHGDPEENLKKILERTGGTQISKLNELYLFVLEQLLDDPIDSGEELLKRFQEIVGAIVILADPLSTISLAKLLDIAEKRIRHVVGLLPSVLYIPSERSAPIKPLHLSFRDFLINRDKHKTDQFWVDEKETHKRLVVRCFQLLMHDDCLKKDMCDLRTPGVARSDIDKGKIDERLPLEAQYACLYWVYHLKESHERIRDRDQVHEFLELHFLHWLEALSLIGRISESIGFVDGLQSIVDPEKGAQVLGFLRDAKRFVLNYRWIIDTAPLQLYSSAVVFAPKQSIVWNMATGEEELTLEGHTHSVSSVAFSNDGKLIASGSDDNTVKIWNMETGAEELTLEGHTNSVNSVVFSNDGKRIASGSYDNTVKVWNMATGAEEQTFEGHSGSVNSVAFSNDGKRIASGSYDNTVKVWNMATGAEEQTFEGHSGSVNSVAFSNDGKRIASGSVDKTIKIWKVATGEEEQTLEGHRDWVASVAFSNDGKRIASGSYDNTVKVWNMKTGAEELTLEGHTQSVRSVAYSNDGKLIASGSYDNTIKIWHVATGINIEAFDAGLYTDVLSFTDDDSVLVTTAGRLRLGFRDIMGGPDGRKVLWLPPDFRPAISRCVDDGAGLLYQLPLVMGPIPTFAARAPSPFGSLGVWVNTRIFGLCALSNFPGPQR</sequence>
<dbReference type="CDD" id="cd00200">
    <property type="entry name" value="WD40"/>
    <property type="match status" value="1"/>
</dbReference>
<evidence type="ECO:0000313" key="7">
    <source>
        <dbReference type="Proteomes" id="UP000002489"/>
    </source>
</evidence>
<dbReference type="Gene3D" id="2.130.10.10">
    <property type="entry name" value="YVTN repeat-like/Quinoprotein amine dehydrogenase"/>
    <property type="match status" value="4"/>
</dbReference>
<feature type="compositionally biased region" description="Polar residues" evidence="4">
    <location>
        <begin position="663"/>
        <end position="694"/>
    </location>
</feature>
<dbReference type="SUPFAM" id="SSF50978">
    <property type="entry name" value="WD40 repeat-like"/>
    <property type="match status" value="1"/>
</dbReference>
<dbReference type="InterPro" id="IPR036322">
    <property type="entry name" value="WD40_repeat_dom_sf"/>
</dbReference>
<dbReference type="PROSITE" id="PS50294">
    <property type="entry name" value="WD_REPEATS_REGION"/>
    <property type="match status" value="6"/>
</dbReference>
<feature type="repeat" description="WD" evidence="3">
    <location>
        <begin position="1699"/>
        <end position="1740"/>
    </location>
</feature>
<dbReference type="SMART" id="SM00320">
    <property type="entry name" value="WD40"/>
    <property type="match status" value="6"/>
</dbReference>